<dbReference type="AlphaFoldDB" id="A0A0F9H559"/>
<feature type="domain" description="N-acetyltransferase" evidence="1">
    <location>
        <begin position="2"/>
        <end position="146"/>
    </location>
</feature>
<dbReference type="CDD" id="cd04301">
    <property type="entry name" value="NAT_SF"/>
    <property type="match status" value="1"/>
</dbReference>
<evidence type="ECO:0000259" key="1">
    <source>
        <dbReference type="PROSITE" id="PS51186"/>
    </source>
</evidence>
<sequence length="147" mass="16881">MKFTQQLSAQQFTQAFEFLSERSYWSKGISRERLEKAFAHSLCFALIENNQLLAFARVVTDRATFANLLDVFVLEQFRGQGLGKKLMDHVMSHPELQSLRRFTLTTRDAHSLYQQFGFQSQVNPNLAMEKCLVGGYSTVLIPIDLNI</sequence>
<dbReference type="SUPFAM" id="SSF55729">
    <property type="entry name" value="Acyl-CoA N-acyltransferases (Nat)"/>
    <property type="match status" value="1"/>
</dbReference>
<comment type="caution">
    <text evidence="2">The sequence shown here is derived from an EMBL/GenBank/DDBJ whole genome shotgun (WGS) entry which is preliminary data.</text>
</comment>
<dbReference type="Gene3D" id="3.40.630.30">
    <property type="match status" value="1"/>
</dbReference>
<proteinExistence type="predicted"/>
<protein>
    <recommendedName>
        <fullName evidence="1">N-acetyltransferase domain-containing protein</fullName>
    </recommendedName>
</protein>
<name>A0A0F9H559_9ZZZZ</name>
<dbReference type="InterPro" id="IPR016181">
    <property type="entry name" value="Acyl_CoA_acyltransferase"/>
</dbReference>
<dbReference type="InterPro" id="IPR000182">
    <property type="entry name" value="GNAT_dom"/>
</dbReference>
<dbReference type="PANTHER" id="PTHR43233">
    <property type="entry name" value="FAMILY N-ACETYLTRANSFERASE, PUTATIVE (AFU_ORTHOLOGUE AFUA_6G03350)-RELATED"/>
    <property type="match status" value="1"/>
</dbReference>
<organism evidence="2">
    <name type="scientific">marine sediment metagenome</name>
    <dbReference type="NCBI Taxonomy" id="412755"/>
    <lineage>
        <taxon>unclassified sequences</taxon>
        <taxon>metagenomes</taxon>
        <taxon>ecological metagenomes</taxon>
    </lineage>
</organism>
<dbReference type="PANTHER" id="PTHR43233:SF1">
    <property type="entry name" value="FAMILY N-ACETYLTRANSFERASE, PUTATIVE (AFU_ORTHOLOGUE AFUA_6G03350)-RELATED"/>
    <property type="match status" value="1"/>
</dbReference>
<dbReference type="GO" id="GO:0016747">
    <property type="term" value="F:acyltransferase activity, transferring groups other than amino-acyl groups"/>
    <property type="evidence" value="ECO:0007669"/>
    <property type="project" value="InterPro"/>
</dbReference>
<dbReference type="PROSITE" id="PS51186">
    <property type="entry name" value="GNAT"/>
    <property type="match status" value="1"/>
</dbReference>
<dbReference type="EMBL" id="LAZR01025906">
    <property type="protein sequence ID" value="KKL70397.1"/>
    <property type="molecule type" value="Genomic_DNA"/>
</dbReference>
<dbReference type="InterPro" id="IPR053144">
    <property type="entry name" value="Acetyltransferase_Butenolide"/>
</dbReference>
<reference evidence="2" key="1">
    <citation type="journal article" date="2015" name="Nature">
        <title>Complex archaea that bridge the gap between prokaryotes and eukaryotes.</title>
        <authorList>
            <person name="Spang A."/>
            <person name="Saw J.H."/>
            <person name="Jorgensen S.L."/>
            <person name="Zaremba-Niedzwiedzka K."/>
            <person name="Martijn J."/>
            <person name="Lind A.E."/>
            <person name="van Eijk R."/>
            <person name="Schleper C."/>
            <person name="Guy L."/>
            <person name="Ettema T.J."/>
        </authorList>
    </citation>
    <scope>NUCLEOTIDE SEQUENCE</scope>
</reference>
<accession>A0A0F9H559</accession>
<evidence type="ECO:0000313" key="2">
    <source>
        <dbReference type="EMBL" id="KKL70397.1"/>
    </source>
</evidence>
<gene>
    <name evidence="2" type="ORF">LCGC14_2105340</name>
</gene>
<dbReference type="Pfam" id="PF13508">
    <property type="entry name" value="Acetyltransf_7"/>
    <property type="match status" value="1"/>
</dbReference>